<dbReference type="Gene3D" id="1.20.120.350">
    <property type="entry name" value="Voltage-gated potassium channels. Chain C"/>
    <property type="match status" value="1"/>
</dbReference>
<protein>
    <submittedName>
        <fullName evidence="7">Cacna1c protein</fullName>
    </submittedName>
</protein>
<proteinExistence type="predicted"/>
<dbReference type="Gene3D" id="1.10.287.70">
    <property type="match status" value="1"/>
</dbReference>
<evidence type="ECO:0000256" key="4">
    <source>
        <dbReference type="ARBA" id="ARBA00023136"/>
    </source>
</evidence>
<dbReference type="GO" id="GO:0005248">
    <property type="term" value="F:voltage-gated sodium channel activity"/>
    <property type="evidence" value="ECO:0007669"/>
    <property type="project" value="TreeGrafter"/>
</dbReference>
<evidence type="ECO:0000313" key="7">
    <source>
        <dbReference type="EMBL" id="CAE7403607.1"/>
    </source>
</evidence>
<name>A0A812QU66_9DINO</name>
<dbReference type="GO" id="GO:0001518">
    <property type="term" value="C:voltage-gated sodium channel complex"/>
    <property type="evidence" value="ECO:0007669"/>
    <property type="project" value="TreeGrafter"/>
</dbReference>
<dbReference type="InterPro" id="IPR005821">
    <property type="entry name" value="Ion_trans_dom"/>
</dbReference>
<sequence>MDVTSHQNALALKEAANRPKRLRITHPEYMRMGAALGIQEFRLLLFLQRRAGLSRTPVDSPLETGAGSWENEGLAEKNSFFTCLSRKEVESVRDRLKLRLGVLSSKQLVSGRGLLDAVQALGLTKYSEEDMNDFVNLLGDFISLEFRLAKRGSQRSLNSFFSFEKSAMSPTGSSDVLKLGEATWHWPSTEDGPSLIRSHSVKVKRRSQNVCYDCVPAAPLQEMLLSEESEVHKRIFGQKFNQYQAIREILLAGDTNRLVAELTFVRINDLAAPPESMHPIMYLEPIVAILIVGNGVMIGFQTDPRYRDWPGWVYVEMVFAMFLVLEIILRMWVLRCRAYWCGPDCWWNMFDIFLMTTSLSDIVMQLAGVVLDLEGTSLLRFCRLIRLVRIIKVFRVKIMRDLRLMVKGLVAGVRTLSLAFVLLFTVLYVIAGFATMTIGNWEQTAEIGLDKYFNNIPWSMFTAFRCFTGECTSDDGRPLQSLLAAEYGVIFVAGYVASYMLVSMGIFNLILAVYVDITMKAAKESDAMSAEQHSRESIRVARTTRELLKIFSAAYHSFRDTAVNGELMMRTPSAAAYVEEASQDQVAITKELFLLVIQDRRAQQLMDDLDLPPDRANLFEMLDADGSGTLQTSELLQGMLKIRGEVNKSDTVASLLATKAVQSLVTQVKEQNTLLLETATAMSQMQLTQLSRLAALTDTVDDAQHAEVIAKIQSLGTGFDHRAQCTPDPAAGSRISSKAFHVQAPQRPGSPLCHMEKSPSFD</sequence>
<feature type="domain" description="EF-hand" evidence="6">
    <location>
        <begin position="610"/>
        <end position="645"/>
    </location>
</feature>
<dbReference type="InterPro" id="IPR018247">
    <property type="entry name" value="EF_Hand_1_Ca_BS"/>
</dbReference>
<evidence type="ECO:0000256" key="2">
    <source>
        <dbReference type="ARBA" id="ARBA00022692"/>
    </source>
</evidence>
<evidence type="ECO:0000256" key="5">
    <source>
        <dbReference type="SAM" id="Phobius"/>
    </source>
</evidence>
<evidence type="ECO:0000313" key="8">
    <source>
        <dbReference type="Proteomes" id="UP000604046"/>
    </source>
</evidence>
<dbReference type="EMBL" id="CAJNDS010002269">
    <property type="protein sequence ID" value="CAE7403607.1"/>
    <property type="molecule type" value="Genomic_DNA"/>
</dbReference>
<evidence type="ECO:0000259" key="6">
    <source>
        <dbReference type="PROSITE" id="PS50222"/>
    </source>
</evidence>
<dbReference type="AlphaFoldDB" id="A0A812QU66"/>
<keyword evidence="8" id="KW-1185">Reference proteome</keyword>
<feature type="transmembrane region" description="Helical" evidence="5">
    <location>
        <begin position="352"/>
        <end position="373"/>
    </location>
</feature>
<accession>A0A812QU66</accession>
<comment type="subcellular location">
    <subcellularLocation>
        <location evidence="1">Membrane</location>
        <topology evidence="1">Multi-pass membrane protein</topology>
    </subcellularLocation>
</comment>
<dbReference type="OrthoDB" id="10069766at2759"/>
<feature type="transmembrane region" description="Helical" evidence="5">
    <location>
        <begin position="487"/>
        <end position="515"/>
    </location>
</feature>
<keyword evidence="2 5" id="KW-0812">Transmembrane</keyword>
<reference evidence="7" key="1">
    <citation type="submission" date="2021-02" db="EMBL/GenBank/DDBJ databases">
        <authorList>
            <person name="Dougan E. K."/>
            <person name="Rhodes N."/>
            <person name="Thang M."/>
            <person name="Chan C."/>
        </authorList>
    </citation>
    <scope>NUCLEOTIDE SEQUENCE</scope>
</reference>
<organism evidence="7 8">
    <name type="scientific">Symbiodinium natans</name>
    <dbReference type="NCBI Taxonomy" id="878477"/>
    <lineage>
        <taxon>Eukaryota</taxon>
        <taxon>Sar</taxon>
        <taxon>Alveolata</taxon>
        <taxon>Dinophyceae</taxon>
        <taxon>Suessiales</taxon>
        <taxon>Symbiodiniaceae</taxon>
        <taxon>Symbiodinium</taxon>
    </lineage>
</organism>
<dbReference type="Proteomes" id="UP000604046">
    <property type="component" value="Unassembled WGS sequence"/>
</dbReference>
<dbReference type="SUPFAM" id="SSF81324">
    <property type="entry name" value="Voltage-gated potassium channels"/>
    <property type="match status" value="1"/>
</dbReference>
<keyword evidence="3 5" id="KW-1133">Transmembrane helix</keyword>
<dbReference type="Pfam" id="PF00520">
    <property type="entry name" value="Ion_trans"/>
    <property type="match status" value="1"/>
</dbReference>
<feature type="transmembrane region" description="Helical" evidence="5">
    <location>
        <begin position="404"/>
        <end position="431"/>
    </location>
</feature>
<dbReference type="PROSITE" id="PS50222">
    <property type="entry name" value="EF_HAND_2"/>
    <property type="match status" value="1"/>
</dbReference>
<keyword evidence="4 5" id="KW-0472">Membrane</keyword>
<dbReference type="PROSITE" id="PS00018">
    <property type="entry name" value="EF_HAND_1"/>
    <property type="match status" value="1"/>
</dbReference>
<feature type="transmembrane region" description="Helical" evidence="5">
    <location>
        <begin position="280"/>
        <end position="300"/>
    </location>
</feature>
<dbReference type="InterPro" id="IPR027359">
    <property type="entry name" value="Volt_channel_dom_sf"/>
</dbReference>
<gene>
    <name evidence="7" type="primary">Cacna1c</name>
    <name evidence="7" type="ORF">SNAT2548_LOCUS21963</name>
</gene>
<feature type="transmembrane region" description="Helical" evidence="5">
    <location>
        <begin position="312"/>
        <end position="332"/>
    </location>
</feature>
<dbReference type="GO" id="GO:0005509">
    <property type="term" value="F:calcium ion binding"/>
    <property type="evidence" value="ECO:0007669"/>
    <property type="project" value="InterPro"/>
</dbReference>
<dbReference type="InterPro" id="IPR043203">
    <property type="entry name" value="VGCC_Ca_Na"/>
</dbReference>
<dbReference type="PANTHER" id="PTHR10037:SF62">
    <property type="entry name" value="SODIUM CHANNEL PROTEIN 60E"/>
    <property type="match status" value="1"/>
</dbReference>
<comment type="caution">
    <text evidence="7">The sequence shown here is derived from an EMBL/GenBank/DDBJ whole genome shotgun (WGS) entry which is preliminary data.</text>
</comment>
<evidence type="ECO:0000256" key="1">
    <source>
        <dbReference type="ARBA" id="ARBA00004141"/>
    </source>
</evidence>
<dbReference type="InterPro" id="IPR002048">
    <property type="entry name" value="EF_hand_dom"/>
</dbReference>
<evidence type="ECO:0000256" key="3">
    <source>
        <dbReference type="ARBA" id="ARBA00022989"/>
    </source>
</evidence>
<dbReference type="PANTHER" id="PTHR10037">
    <property type="entry name" value="VOLTAGE-GATED CATION CHANNEL CALCIUM AND SODIUM"/>
    <property type="match status" value="1"/>
</dbReference>